<protein>
    <submittedName>
        <fullName evidence="1">Methyltransferase</fullName>
    </submittedName>
</protein>
<reference evidence="2" key="1">
    <citation type="journal article" date="2019" name="Int. J. Syst. Evol. Microbiol.">
        <title>The Global Catalogue of Microorganisms (GCM) 10K type strain sequencing project: providing services to taxonomists for standard genome sequencing and annotation.</title>
        <authorList>
            <consortium name="The Broad Institute Genomics Platform"/>
            <consortium name="The Broad Institute Genome Sequencing Center for Infectious Disease"/>
            <person name="Wu L."/>
            <person name="Ma J."/>
        </authorList>
    </citation>
    <scope>NUCLEOTIDE SEQUENCE [LARGE SCALE GENOMIC DNA]</scope>
    <source>
        <strain evidence="2">NBRC 105830</strain>
    </source>
</reference>
<dbReference type="InterPro" id="IPR008715">
    <property type="entry name" value="SAM-MeTfrase_NodS-like"/>
</dbReference>
<dbReference type="Pfam" id="PF05401">
    <property type="entry name" value="NodS"/>
    <property type="match status" value="1"/>
</dbReference>
<dbReference type="GO" id="GO:0032259">
    <property type="term" value="P:methylation"/>
    <property type="evidence" value="ECO:0007669"/>
    <property type="project" value="UniProtKB-KW"/>
</dbReference>
<gene>
    <name evidence="1" type="ORF">GCM10025862_31020</name>
</gene>
<keyword evidence="1" id="KW-0489">Methyltransferase</keyword>
<dbReference type="Proteomes" id="UP001157109">
    <property type="component" value="Unassembled WGS sequence"/>
</dbReference>
<dbReference type="EMBL" id="BSUJ01000001">
    <property type="protein sequence ID" value="GMA21081.1"/>
    <property type="molecule type" value="Genomic_DNA"/>
</dbReference>
<keyword evidence="1" id="KW-0808">Transferase</keyword>
<dbReference type="GO" id="GO:0008168">
    <property type="term" value="F:methyltransferase activity"/>
    <property type="evidence" value="ECO:0007669"/>
    <property type="project" value="UniProtKB-KW"/>
</dbReference>
<dbReference type="Gene3D" id="3.40.50.150">
    <property type="entry name" value="Vaccinia Virus protein VP39"/>
    <property type="match status" value="1"/>
</dbReference>
<accession>A0ABQ6HRT6</accession>
<keyword evidence="2" id="KW-1185">Reference proteome</keyword>
<dbReference type="InterPro" id="IPR029063">
    <property type="entry name" value="SAM-dependent_MTases_sf"/>
</dbReference>
<proteinExistence type="predicted"/>
<sequence>MSADTDVEGTPVRGSRVTGGQVADADFESVYRADPDPFRVGTSAYEQRKQRIVLASLARERYTSVWDAASGTGHLARQLARRSTRLLATDAAPTAVRLTKQLLLETSGQPDHHGAESRTAVLRLPAQPDGMFDLVVLAEVLYYLPDADRQATLAAASEVAAPDAEVVVVHWRHHPHDAHVSGADATMEAVASLIAMGWRPSCQHQDTDFVTAHLVRGELAVPRPVTA</sequence>
<organism evidence="1 2">
    <name type="scientific">Arsenicicoccus piscis</name>
    <dbReference type="NCBI Taxonomy" id="673954"/>
    <lineage>
        <taxon>Bacteria</taxon>
        <taxon>Bacillati</taxon>
        <taxon>Actinomycetota</taxon>
        <taxon>Actinomycetes</taxon>
        <taxon>Micrococcales</taxon>
        <taxon>Intrasporangiaceae</taxon>
        <taxon>Arsenicicoccus</taxon>
    </lineage>
</organism>
<evidence type="ECO:0000313" key="1">
    <source>
        <dbReference type="EMBL" id="GMA21081.1"/>
    </source>
</evidence>
<dbReference type="CDD" id="cd02440">
    <property type="entry name" value="AdoMet_MTases"/>
    <property type="match status" value="1"/>
</dbReference>
<dbReference type="SUPFAM" id="SSF53335">
    <property type="entry name" value="S-adenosyl-L-methionine-dependent methyltransferases"/>
    <property type="match status" value="1"/>
</dbReference>
<dbReference type="RefSeq" id="WP_241441394.1">
    <property type="nucleotide sequence ID" value="NZ_BSUJ01000001.1"/>
</dbReference>
<name>A0ABQ6HRT6_9MICO</name>
<evidence type="ECO:0000313" key="2">
    <source>
        <dbReference type="Proteomes" id="UP001157109"/>
    </source>
</evidence>
<comment type="caution">
    <text evidence="1">The sequence shown here is derived from an EMBL/GenBank/DDBJ whole genome shotgun (WGS) entry which is preliminary data.</text>
</comment>